<accession>A0AAW2PQT5</accession>
<evidence type="ECO:0008006" key="3">
    <source>
        <dbReference type="Google" id="ProtNLM"/>
    </source>
</evidence>
<gene>
    <name evidence="2" type="ORF">Sangu_0678200</name>
</gene>
<dbReference type="AlphaFoldDB" id="A0AAW2PQT5"/>
<sequence length="135" mass="14725">MKGFRISITCVVVWGIFLVSARVSCRTVSVIQERIPRMEISSELLPSYPTGAELVLTHLITHLVLFIGPPLSPVSPFNPSQCCPPAEVPLYLAVIAPSIDNTSLYARTPSIDQISLDIPLIPPHQVLVIDLNLVS</sequence>
<evidence type="ECO:0000313" key="2">
    <source>
        <dbReference type="EMBL" id="KAL0358288.1"/>
    </source>
</evidence>
<feature type="chain" id="PRO_5043654751" description="Secreted protein" evidence="1">
    <location>
        <begin position="26"/>
        <end position="135"/>
    </location>
</feature>
<keyword evidence="1" id="KW-0732">Signal</keyword>
<proteinExistence type="predicted"/>
<organism evidence="2">
    <name type="scientific">Sesamum angustifolium</name>
    <dbReference type="NCBI Taxonomy" id="2727405"/>
    <lineage>
        <taxon>Eukaryota</taxon>
        <taxon>Viridiplantae</taxon>
        <taxon>Streptophyta</taxon>
        <taxon>Embryophyta</taxon>
        <taxon>Tracheophyta</taxon>
        <taxon>Spermatophyta</taxon>
        <taxon>Magnoliopsida</taxon>
        <taxon>eudicotyledons</taxon>
        <taxon>Gunneridae</taxon>
        <taxon>Pentapetalae</taxon>
        <taxon>asterids</taxon>
        <taxon>lamiids</taxon>
        <taxon>Lamiales</taxon>
        <taxon>Pedaliaceae</taxon>
        <taxon>Sesamum</taxon>
    </lineage>
</organism>
<reference evidence="2" key="2">
    <citation type="journal article" date="2024" name="Plant">
        <title>Genomic evolution and insights into agronomic trait innovations of Sesamum species.</title>
        <authorList>
            <person name="Miao H."/>
            <person name="Wang L."/>
            <person name="Qu L."/>
            <person name="Liu H."/>
            <person name="Sun Y."/>
            <person name="Le M."/>
            <person name="Wang Q."/>
            <person name="Wei S."/>
            <person name="Zheng Y."/>
            <person name="Lin W."/>
            <person name="Duan Y."/>
            <person name="Cao H."/>
            <person name="Xiong S."/>
            <person name="Wang X."/>
            <person name="Wei L."/>
            <person name="Li C."/>
            <person name="Ma Q."/>
            <person name="Ju M."/>
            <person name="Zhao R."/>
            <person name="Li G."/>
            <person name="Mu C."/>
            <person name="Tian Q."/>
            <person name="Mei H."/>
            <person name="Zhang T."/>
            <person name="Gao T."/>
            <person name="Zhang H."/>
        </authorList>
    </citation>
    <scope>NUCLEOTIDE SEQUENCE</scope>
    <source>
        <strain evidence="2">G01</strain>
    </source>
</reference>
<name>A0AAW2PQT5_9LAMI</name>
<feature type="signal peptide" evidence="1">
    <location>
        <begin position="1"/>
        <end position="25"/>
    </location>
</feature>
<reference evidence="2" key="1">
    <citation type="submission" date="2020-06" db="EMBL/GenBank/DDBJ databases">
        <authorList>
            <person name="Li T."/>
            <person name="Hu X."/>
            <person name="Zhang T."/>
            <person name="Song X."/>
            <person name="Zhang H."/>
            <person name="Dai N."/>
            <person name="Sheng W."/>
            <person name="Hou X."/>
            <person name="Wei L."/>
        </authorList>
    </citation>
    <scope>NUCLEOTIDE SEQUENCE</scope>
    <source>
        <strain evidence="2">G01</strain>
        <tissue evidence="2">Leaf</tissue>
    </source>
</reference>
<protein>
    <recommendedName>
        <fullName evidence="3">Secreted protein</fullName>
    </recommendedName>
</protein>
<comment type="caution">
    <text evidence="2">The sequence shown here is derived from an EMBL/GenBank/DDBJ whole genome shotgun (WGS) entry which is preliminary data.</text>
</comment>
<dbReference type="EMBL" id="JACGWK010000004">
    <property type="protein sequence ID" value="KAL0358288.1"/>
    <property type="molecule type" value="Genomic_DNA"/>
</dbReference>
<evidence type="ECO:0000256" key="1">
    <source>
        <dbReference type="SAM" id="SignalP"/>
    </source>
</evidence>